<evidence type="ECO:0000256" key="2">
    <source>
        <dbReference type="ARBA" id="ARBA00022475"/>
    </source>
</evidence>
<keyword evidence="12" id="KW-1185">Reference proteome</keyword>
<dbReference type="RefSeq" id="WP_106349240.1">
    <property type="nucleotide sequence ID" value="NZ_PVUE01000009.1"/>
</dbReference>
<feature type="transmembrane region" description="Helical" evidence="8">
    <location>
        <begin position="122"/>
        <end position="142"/>
    </location>
</feature>
<evidence type="ECO:0000256" key="7">
    <source>
        <dbReference type="ARBA" id="ARBA00023136"/>
    </source>
</evidence>
<protein>
    <submittedName>
        <fullName evidence="11">4-amino-4-deoxy-L-arabinose transferase-like glycosyltransferase</fullName>
    </submittedName>
</protein>
<dbReference type="GO" id="GO:0010041">
    <property type="term" value="P:response to iron(III) ion"/>
    <property type="evidence" value="ECO:0007669"/>
    <property type="project" value="TreeGrafter"/>
</dbReference>
<organism evidence="11 12">
    <name type="scientific">Antricoccus suffuscus</name>
    <dbReference type="NCBI Taxonomy" id="1629062"/>
    <lineage>
        <taxon>Bacteria</taxon>
        <taxon>Bacillati</taxon>
        <taxon>Actinomycetota</taxon>
        <taxon>Actinomycetes</taxon>
        <taxon>Geodermatophilales</taxon>
        <taxon>Antricoccaceae</taxon>
        <taxon>Antricoccus</taxon>
    </lineage>
</organism>
<dbReference type="InterPro" id="IPR056785">
    <property type="entry name" value="YkcA/B-like_C"/>
</dbReference>
<evidence type="ECO:0000259" key="9">
    <source>
        <dbReference type="Pfam" id="PF13231"/>
    </source>
</evidence>
<dbReference type="PANTHER" id="PTHR33908">
    <property type="entry name" value="MANNOSYLTRANSFERASE YKCB-RELATED"/>
    <property type="match status" value="1"/>
</dbReference>
<feature type="transmembrane region" description="Helical" evidence="8">
    <location>
        <begin position="310"/>
        <end position="327"/>
    </location>
</feature>
<evidence type="ECO:0000256" key="3">
    <source>
        <dbReference type="ARBA" id="ARBA00022676"/>
    </source>
</evidence>
<dbReference type="PANTHER" id="PTHR33908:SF3">
    <property type="entry name" value="UNDECAPRENYL PHOSPHATE-ALPHA-4-AMINO-4-DEOXY-L-ARABINOSE ARABINOSYL TRANSFERASE"/>
    <property type="match status" value="1"/>
</dbReference>
<dbReference type="EMBL" id="PVUE01000009">
    <property type="protein sequence ID" value="PRZ41482.1"/>
    <property type="molecule type" value="Genomic_DNA"/>
</dbReference>
<feature type="domain" description="Putative mannosyltransferase YkcA/B-like C-terminal" evidence="10">
    <location>
        <begin position="524"/>
        <end position="617"/>
    </location>
</feature>
<dbReference type="AlphaFoldDB" id="A0A2T0ZYQ1"/>
<dbReference type="Pfam" id="PF13231">
    <property type="entry name" value="PMT_2"/>
    <property type="match status" value="1"/>
</dbReference>
<feature type="transmembrane region" description="Helical" evidence="8">
    <location>
        <begin position="20"/>
        <end position="36"/>
    </location>
</feature>
<feature type="domain" description="Glycosyltransferase RgtA/B/C/D-like" evidence="9">
    <location>
        <begin position="73"/>
        <end position="241"/>
    </location>
</feature>
<evidence type="ECO:0000259" key="10">
    <source>
        <dbReference type="Pfam" id="PF24878"/>
    </source>
</evidence>
<keyword evidence="2" id="KW-1003">Cell membrane</keyword>
<evidence type="ECO:0000256" key="4">
    <source>
        <dbReference type="ARBA" id="ARBA00022679"/>
    </source>
</evidence>
<feature type="transmembrane region" description="Helical" evidence="8">
    <location>
        <begin position="227"/>
        <end position="248"/>
    </location>
</feature>
<dbReference type="InterPro" id="IPR050297">
    <property type="entry name" value="LipidA_mod_glycosyltrf_83"/>
</dbReference>
<feature type="transmembrane region" description="Helical" evidence="8">
    <location>
        <begin position="339"/>
        <end position="359"/>
    </location>
</feature>
<keyword evidence="3" id="KW-0328">Glycosyltransferase</keyword>
<keyword evidence="7 8" id="KW-0472">Membrane</keyword>
<dbReference type="InterPro" id="IPR038731">
    <property type="entry name" value="RgtA/B/C-like"/>
</dbReference>
<feature type="transmembrane region" description="Helical" evidence="8">
    <location>
        <begin position="201"/>
        <end position="220"/>
    </location>
</feature>
<keyword evidence="4 11" id="KW-0808">Transferase</keyword>
<evidence type="ECO:0000313" key="11">
    <source>
        <dbReference type="EMBL" id="PRZ41482.1"/>
    </source>
</evidence>
<accession>A0A2T0ZYQ1</accession>
<evidence type="ECO:0000256" key="6">
    <source>
        <dbReference type="ARBA" id="ARBA00022989"/>
    </source>
</evidence>
<keyword evidence="5 8" id="KW-0812">Transmembrane</keyword>
<comment type="caution">
    <text evidence="11">The sequence shown here is derived from an EMBL/GenBank/DDBJ whole genome shotgun (WGS) entry which is preliminary data.</text>
</comment>
<evidence type="ECO:0000256" key="1">
    <source>
        <dbReference type="ARBA" id="ARBA00004651"/>
    </source>
</evidence>
<sequence>MDTRRGEALDRRPRWERPALGALLLGTLVLYVYNLSQSVWANPFYAAAVQAGSHSWKAAFYGGFDFAGGITVDKPPAALWIGDASVRLFGLSSWSLLVPQALLGVATVAVLYAAVRRWYGAPAAFAAGIVLAVTPIAALMFRFNNPDALLTFLMTCGAYATMRAIDSEAVPNRRWPRTALAWMCIVGIILGFAFLTKLLQALLVIPAFAVAYLVAGSTALSRRVLHLLAAAGAMIVAAGWWILTVSLVPAGDRPFVGGSQTNSILELTFGYNGFGRLTGDETGSVHLSTHRSWGDFGLLRMWGPKLGGQIGWFLIAALVALVAGLWATRHAPRTDIARAGYLVWGGWLLVTGVVFSYMQGIFHEYYTIALAPAIAALVGIGAAAAYRHRERRAVRLTVALTIAATAGTSFVFLQRSAYFLPPLRWVVLVGLLVVAVGIFVVPTAGRRPGRVLVALAAVLALAGPVAFVGNTVSSGYMGSIVAAGPMPTKSGPMHTLRTKDRAVKGQLPKHAGGLLFASKPAPELVAYLKQGGEARWLVATVGAQRAAGYQLALDRPVMAIGGFNGSDPYPTVAQFKEYVAHGDIRWFADGPPLGGSAGGGQVGGSRASAIITKWVRDTFTLQFVGGIEIYDLTKPR</sequence>
<dbReference type="GO" id="GO:0016763">
    <property type="term" value="F:pentosyltransferase activity"/>
    <property type="evidence" value="ECO:0007669"/>
    <property type="project" value="TreeGrafter"/>
</dbReference>
<evidence type="ECO:0000256" key="8">
    <source>
        <dbReference type="SAM" id="Phobius"/>
    </source>
</evidence>
<dbReference type="OrthoDB" id="5241882at2"/>
<reference evidence="11 12" key="1">
    <citation type="submission" date="2018-03" db="EMBL/GenBank/DDBJ databases">
        <title>Genomic Encyclopedia of Archaeal and Bacterial Type Strains, Phase II (KMG-II): from individual species to whole genera.</title>
        <authorList>
            <person name="Goeker M."/>
        </authorList>
    </citation>
    <scope>NUCLEOTIDE SEQUENCE [LARGE SCALE GENOMIC DNA]</scope>
    <source>
        <strain evidence="11 12">DSM 100065</strain>
    </source>
</reference>
<feature type="transmembrane region" description="Helical" evidence="8">
    <location>
        <begin position="425"/>
        <end position="444"/>
    </location>
</feature>
<feature type="transmembrane region" description="Helical" evidence="8">
    <location>
        <begin position="94"/>
        <end position="115"/>
    </location>
</feature>
<evidence type="ECO:0000256" key="5">
    <source>
        <dbReference type="ARBA" id="ARBA00022692"/>
    </source>
</evidence>
<evidence type="ECO:0000313" key="12">
    <source>
        <dbReference type="Proteomes" id="UP000237752"/>
    </source>
</evidence>
<proteinExistence type="predicted"/>
<dbReference type="GO" id="GO:0005886">
    <property type="term" value="C:plasma membrane"/>
    <property type="evidence" value="ECO:0007669"/>
    <property type="project" value="UniProtKB-SubCell"/>
</dbReference>
<dbReference type="GO" id="GO:0009103">
    <property type="term" value="P:lipopolysaccharide biosynthetic process"/>
    <property type="evidence" value="ECO:0007669"/>
    <property type="project" value="UniProtKB-ARBA"/>
</dbReference>
<feature type="transmembrane region" description="Helical" evidence="8">
    <location>
        <begin position="365"/>
        <end position="386"/>
    </location>
</feature>
<dbReference type="Proteomes" id="UP000237752">
    <property type="component" value="Unassembled WGS sequence"/>
</dbReference>
<gene>
    <name evidence="11" type="ORF">CLV47_10929</name>
</gene>
<name>A0A2T0ZYQ1_9ACTN</name>
<feature type="transmembrane region" description="Helical" evidence="8">
    <location>
        <begin position="148"/>
        <end position="165"/>
    </location>
</feature>
<dbReference type="Pfam" id="PF24878">
    <property type="entry name" value="YkcB_C"/>
    <property type="match status" value="1"/>
</dbReference>
<comment type="subcellular location">
    <subcellularLocation>
        <location evidence="1">Cell membrane</location>
        <topology evidence="1">Multi-pass membrane protein</topology>
    </subcellularLocation>
</comment>
<keyword evidence="6 8" id="KW-1133">Transmembrane helix</keyword>
<feature type="transmembrane region" description="Helical" evidence="8">
    <location>
        <begin position="451"/>
        <end position="469"/>
    </location>
</feature>
<feature type="transmembrane region" description="Helical" evidence="8">
    <location>
        <begin position="177"/>
        <end position="195"/>
    </location>
</feature>
<feature type="transmembrane region" description="Helical" evidence="8">
    <location>
        <begin position="393"/>
        <end position="413"/>
    </location>
</feature>